<evidence type="ECO:0000256" key="14">
    <source>
        <dbReference type="ARBA" id="ARBA00023125"/>
    </source>
</evidence>
<evidence type="ECO:0000256" key="8">
    <source>
        <dbReference type="ARBA" id="ARBA00022741"/>
    </source>
</evidence>
<evidence type="ECO:0000256" key="21">
    <source>
        <dbReference type="SAM" id="MobiDB-lite"/>
    </source>
</evidence>
<dbReference type="EMBL" id="LNYI01000012">
    <property type="protein sequence ID" value="KTD23565.1"/>
    <property type="molecule type" value="Genomic_DNA"/>
</dbReference>
<dbReference type="InterPro" id="IPR014144">
    <property type="entry name" value="LigD_PE_domain"/>
</dbReference>
<evidence type="ECO:0000259" key="22">
    <source>
        <dbReference type="PROSITE" id="PS50160"/>
    </source>
</evidence>
<dbReference type="GO" id="GO:0004527">
    <property type="term" value="F:exonuclease activity"/>
    <property type="evidence" value="ECO:0007669"/>
    <property type="project" value="UniProtKB-KW"/>
</dbReference>
<dbReference type="GO" id="GO:0003677">
    <property type="term" value="F:DNA binding"/>
    <property type="evidence" value="ECO:0007669"/>
    <property type="project" value="UniProtKB-KW"/>
</dbReference>
<dbReference type="GO" id="GO:0006281">
    <property type="term" value="P:DNA repair"/>
    <property type="evidence" value="ECO:0007669"/>
    <property type="project" value="UniProtKB-KW"/>
</dbReference>
<dbReference type="NCBIfam" id="TIGR02778">
    <property type="entry name" value="ligD_pol"/>
    <property type="match status" value="1"/>
</dbReference>
<feature type="domain" description="ATP-dependent DNA ligase family profile" evidence="22">
    <location>
        <begin position="318"/>
        <end position="409"/>
    </location>
</feature>
<dbReference type="CDD" id="cd07906">
    <property type="entry name" value="Adenylation_DNA_ligase_LigD_LigC"/>
    <property type="match status" value="1"/>
</dbReference>
<keyword evidence="3 23" id="KW-0436">Ligase</keyword>
<dbReference type="GO" id="GO:0005524">
    <property type="term" value="F:ATP binding"/>
    <property type="evidence" value="ECO:0007669"/>
    <property type="project" value="UniProtKB-KW"/>
</dbReference>
<dbReference type="NCBIfam" id="TIGR02776">
    <property type="entry name" value="NHEJ_ligase_prk"/>
    <property type="match status" value="1"/>
</dbReference>
<dbReference type="AlphaFoldDB" id="A0A0W0VUD0"/>
<evidence type="ECO:0000256" key="3">
    <source>
        <dbReference type="ARBA" id="ARBA00022598"/>
    </source>
</evidence>
<dbReference type="Gene3D" id="3.90.920.10">
    <property type="entry name" value="DNA primase, PRIM domain"/>
    <property type="match status" value="1"/>
</dbReference>
<evidence type="ECO:0000256" key="18">
    <source>
        <dbReference type="ARBA" id="ARBA00023268"/>
    </source>
</evidence>
<keyword evidence="14" id="KW-0238">DNA-binding</keyword>
<name>A0A0W0VUD0_9GAMM</name>
<evidence type="ECO:0000256" key="1">
    <source>
        <dbReference type="ARBA" id="ARBA00001936"/>
    </source>
</evidence>
<comment type="catalytic activity">
    <reaction evidence="20">
        <text>ATP + (deoxyribonucleotide)n-3'-hydroxyl + 5'-phospho-(deoxyribonucleotide)m = (deoxyribonucleotide)n+m + AMP + diphosphate.</text>
        <dbReference type="EC" id="6.5.1.1"/>
    </reaction>
</comment>
<keyword evidence="13" id="KW-0239">DNA-directed DNA polymerase</keyword>
<keyword evidence="11" id="KW-0269">Exonuclease</keyword>
<keyword evidence="18" id="KW-0511">Multifunctional enzyme</keyword>
<evidence type="ECO:0000256" key="5">
    <source>
        <dbReference type="ARBA" id="ARBA00022695"/>
    </source>
</evidence>
<evidence type="ECO:0000256" key="4">
    <source>
        <dbReference type="ARBA" id="ARBA00022679"/>
    </source>
</evidence>
<keyword evidence="24" id="KW-1185">Reference proteome</keyword>
<evidence type="ECO:0000256" key="16">
    <source>
        <dbReference type="ARBA" id="ARBA00023204"/>
    </source>
</evidence>
<dbReference type="CDD" id="cd04862">
    <property type="entry name" value="PaeLigD_Pol_like"/>
    <property type="match status" value="1"/>
</dbReference>
<dbReference type="Proteomes" id="UP000054869">
    <property type="component" value="Unassembled WGS sequence"/>
</dbReference>
<reference evidence="23 24" key="1">
    <citation type="submission" date="2015-11" db="EMBL/GenBank/DDBJ databases">
        <title>Genomic analysis of 38 Legionella species identifies large and diverse effector repertoires.</title>
        <authorList>
            <person name="Burstein D."/>
            <person name="Amaro F."/>
            <person name="Zusman T."/>
            <person name="Lifshitz Z."/>
            <person name="Cohen O."/>
            <person name="Gilbert J.A."/>
            <person name="Pupko T."/>
            <person name="Shuman H.A."/>
            <person name="Segal G."/>
        </authorList>
    </citation>
    <scope>NUCLEOTIDE SEQUENCE [LARGE SCALE GENOMIC DNA]</scope>
    <source>
        <strain evidence="23 24">ATCC 49751</strain>
    </source>
</reference>
<dbReference type="GO" id="GO:0003910">
    <property type="term" value="F:DNA ligase (ATP) activity"/>
    <property type="evidence" value="ECO:0007669"/>
    <property type="project" value="UniProtKB-EC"/>
</dbReference>
<dbReference type="Gene3D" id="3.30.470.30">
    <property type="entry name" value="DNA ligase/mRNA capping enzyme"/>
    <property type="match status" value="1"/>
</dbReference>
<dbReference type="PANTHER" id="PTHR42705">
    <property type="entry name" value="BIFUNCTIONAL NON-HOMOLOGOUS END JOINING PROTEIN LIGD"/>
    <property type="match status" value="1"/>
</dbReference>
<dbReference type="PANTHER" id="PTHR42705:SF2">
    <property type="entry name" value="BIFUNCTIONAL NON-HOMOLOGOUS END JOINING PROTEIN LIGD"/>
    <property type="match status" value="1"/>
</dbReference>
<dbReference type="Pfam" id="PF13298">
    <property type="entry name" value="LigD_N"/>
    <property type="match status" value="1"/>
</dbReference>
<evidence type="ECO:0000256" key="7">
    <source>
        <dbReference type="ARBA" id="ARBA00022723"/>
    </source>
</evidence>
<evidence type="ECO:0000313" key="23">
    <source>
        <dbReference type="EMBL" id="KTD23565.1"/>
    </source>
</evidence>
<dbReference type="RefSeq" id="WP_028372744.1">
    <property type="nucleotide sequence ID" value="NZ_LT906451.1"/>
</dbReference>
<dbReference type="Pfam" id="PF04679">
    <property type="entry name" value="DNA_ligase_A_C"/>
    <property type="match status" value="1"/>
</dbReference>
<dbReference type="InterPro" id="IPR012310">
    <property type="entry name" value="DNA_ligase_ATP-dep_cent"/>
</dbReference>
<gene>
    <name evidence="23" type="primary">ykoU</name>
    <name evidence="23" type="ORF">Llan_0700</name>
</gene>
<dbReference type="InterPro" id="IPR014143">
    <property type="entry name" value="NHEJ_ligase_prk"/>
</dbReference>
<dbReference type="Gene3D" id="2.40.50.140">
    <property type="entry name" value="Nucleic acid-binding proteins"/>
    <property type="match status" value="1"/>
</dbReference>
<evidence type="ECO:0000256" key="20">
    <source>
        <dbReference type="ARBA" id="ARBA00034003"/>
    </source>
</evidence>
<dbReference type="InterPro" id="IPR052171">
    <property type="entry name" value="NHEJ_LigD"/>
</dbReference>
<keyword evidence="5" id="KW-0548">Nucleotidyltransferase</keyword>
<organism evidence="23 24">
    <name type="scientific">Legionella lansingensis</name>
    <dbReference type="NCBI Taxonomy" id="45067"/>
    <lineage>
        <taxon>Bacteria</taxon>
        <taxon>Pseudomonadati</taxon>
        <taxon>Pseudomonadota</taxon>
        <taxon>Gammaproteobacteria</taxon>
        <taxon>Legionellales</taxon>
        <taxon>Legionellaceae</taxon>
        <taxon>Legionella</taxon>
    </lineage>
</organism>
<evidence type="ECO:0000256" key="19">
    <source>
        <dbReference type="ARBA" id="ARBA00029943"/>
    </source>
</evidence>
<dbReference type="Gene3D" id="3.30.1490.70">
    <property type="match status" value="1"/>
</dbReference>
<evidence type="ECO:0000256" key="15">
    <source>
        <dbReference type="ARBA" id="ARBA00023172"/>
    </source>
</evidence>
<dbReference type="GO" id="GO:0006310">
    <property type="term" value="P:DNA recombination"/>
    <property type="evidence" value="ECO:0007669"/>
    <property type="project" value="UniProtKB-KW"/>
</dbReference>
<dbReference type="InterPro" id="IPR014146">
    <property type="entry name" value="LigD_ligase_dom"/>
</dbReference>
<comment type="caution">
    <text evidence="23">The sequence shown here is derived from an EMBL/GenBank/DDBJ whole genome shotgun (WGS) entry which is preliminary data.</text>
</comment>
<evidence type="ECO:0000256" key="9">
    <source>
        <dbReference type="ARBA" id="ARBA00022763"/>
    </source>
</evidence>
<feature type="region of interest" description="Disordered" evidence="21">
    <location>
        <begin position="1"/>
        <end position="20"/>
    </location>
</feature>
<dbReference type="Pfam" id="PF01068">
    <property type="entry name" value="DNA_ligase_A_M"/>
    <property type="match status" value="1"/>
</dbReference>
<keyword evidence="7" id="KW-0479">Metal-binding</keyword>
<dbReference type="OrthoDB" id="9802472at2"/>
<evidence type="ECO:0000256" key="13">
    <source>
        <dbReference type="ARBA" id="ARBA00022932"/>
    </source>
</evidence>
<dbReference type="InterPro" id="IPR012309">
    <property type="entry name" value="DNA_ligase_ATP-dep_C"/>
</dbReference>
<comment type="cofactor">
    <cofactor evidence="1">
        <name>Mn(2+)</name>
        <dbReference type="ChEBI" id="CHEBI:29035"/>
    </cofactor>
</comment>
<keyword evidence="6" id="KW-0540">Nuclease</keyword>
<accession>A0A0W0VUD0</accession>
<dbReference type="GO" id="GO:0003887">
    <property type="term" value="F:DNA-directed DNA polymerase activity"/>
    <property type="evidence" value="ECO:0007669"/>
    <property type="project" value="UniProtKB-KW"/>
</dbReference>
<protein>
    <recommendedName>
        <fullName evidence="2">DNA ligase (ATP)</fullName>
        <ecNumber evidence="2">6.5.1.1</ecNumber>
    </recommendedName>
    <alternativeName>
        <fullName evidence="19">NHEJ DNA polymerase</fullName>
    </alternativeName>
</protein>
<dbReference type="STRING" id="45067.Llan_0700"/>
<dbReference type="PROSITE" id="PS50160">
    <property type="entry name" value="DNA_LIGASE_A3"/>
    <property type="match status" value="1"/>
</dbReference>
<dbReference type="NCBIfam" id="TIGR02777">
    <property type="entry name" value="LigD_PE_dom"/>
    <property type="match status" value="1"/>
</dbReference>
<sequence length="827" mass="96679">MGLDQYHQKRDFKKTPEPRGQIHHNQNYLFIIHKHAASHLHYDFRLELDGVLKSWAVPKGPCLDPKVKRLAVHVEDHPVEYGSFEGIIPKEEYGGGTVMLWDKGKWEPLDKDPRKAYEKGHLRFELNAKKLHGRWDLVRFKKEEESWFLIKYDDEFAIPLQKYDILLEEPNSVVTNQSIDEIAENYEKVWSSSEGGLKKVANPKSRQKSLSKLLPSDLKESSFPKKISPQLTTLVDKAPLGTEWLHELKLDGYRIIAFKNGTSIRLMSRNNIEWTEHFKNIVKELKKLPVKKVVLDGEIVLLDEHHRSSFQLLQNSMKGDKDYPFIYYVFDLLYYDKYDLKKRPLLERKEILEYVLPAAHPTLRYSDHIIGNGQDVFEKSCELNLEGIISKNINSSYQEKRTKHWVKVKCIKRQEFVIGGYSKGTRQYFGSLFLGVFNDDKELVYCGNVGTGFTEASLKDVFEELQQHISKENPFNSEPSSHKDAVWVKPTLVAEVEFSEWTAEGKLRHPSFKGLRKDKKASAVHKEKEVKNKTNPKQKHVISLSNPKKILYKEDKITKQDLFNYYDEISEFILPFIVDRPLTLLRCPNNYEKCFYQRHYYKSTPKQLHPISIANKSDNELEQYIYLKDKNGLLSLVQMGALEIHPWGSKIDDVEYPDMITFDLDPGPDVPWEKVVEAAREVKKHLEDFKLTCFVKTTGGKGLHVVIPIQPEYDWEEVKNFAKVFVEFLEKIDPNTYITNMAKSKRKGKIFVDYLRNQRGATAISVYSSRARLHAPVATPLRWDELTSNREDNFYTIYTLPMRLKKLKDDPWKDFWKLKQSLRLKEL</sequence>
<dbReference type="SUPFAM" id="SSF50249">
    <property type="entry name" value="Nucleic acid-binding proteins"/>
    <property type="match status" value="1"/>
</dbReference>
<dbReference type="eggNOG" id="COG3285">
    <property type="taxonomic scope" value="Bacteria"/>
</dbReference>
<keyword evidence="9" id="KW-0227">DNA damage</keyword>
<dbReference type="NCBIfam" id="TIGR02779">
    <property type="entry name" value="NHEJ_ligase_lig"/>
    <property type="match status" value="1"/>
</dbReference>
<dbReference type="PATRIC" id="fig|45067.4.peg.729"/>
<dbReference type="EC" id="6.5.1.1" evidence="2"/>
<evidence type="ECO:0000256" key="12">
    <source>
        <dbReference type="ARBA" id="ARBA00022840"/>
    </source>
</evidence>
<keyword evidence="4" id="KW-0808">Transferase</keyword>
<keyword evidence="17" id="KW-0464">Manganese</keyword>
<dbReference type="InterPro" id="IPR033651">
    <property type="entry name" value="PaeLigD_Pol-like"/>
</dbReference>
<keyword evidence="12" id="KW-0067">ATP-binding</keyword>
<dbReference type="SUPFAM" id="SSF56091">
    <property type="entry name" value="DNA ligase/mRNA capping enzyme, catalytic domain"/>
    <property type="match status" value="1"/>
</dbReference>
<evidence type="ECO:0000256" key="17">
    <source>
        <dbReference type="ARBA" id="ARBA00023211"/>
    </source>
</evidence>
<evidence type="ECO:0000256" key="6">
    <source>
        <dbReference type="ARBA" id="ARBA00022722"/>
    </source>
</evidence>
<dbReference type="GO" id="GO:0046872">
    <property type="term" value="F:metal ion binding"/>
    <property type="evidence" value="ECO:0007669"/>
    <property type="project" value="UniProtKB-KW"/>
</dbReference>
<keyword evidence="10" id="KW-0378">Hydrolase</keyword>
<proteinExistence type="predicted"/>
<dbReference type="Pfam" id="PF21686">
    <property type="entry name" value="LigD_Prim-Pol"/>
    <property type="match status" value="1"/>
</dbReference>
<dbReference type="NCBIfam" id="NF004628">
    <property type="entry name" value="PRK05972.1"/>
    <property type="match status" value="1"/>
</dbReference>
<dbReference type="InterPro" id="IPR012340">
    <property type="entry name" value="NA-bd_OB-fold"/>
</dbReference>
<evidence type="ECO:0000256" key="11">
    <source>
        <dbReference type="ARBA" id="ARBA00022839"/>
    </source>
</evidence>
<evidence type="ECO:0000313" key="24">
    <source>
        <dbReference type="Proteomes" id="UP000054869"/>
    </source>
</evidence>
<feature type="compositionally biased region" description="Basic and acidic residues" evidence="21">
    <location>
        <begin position="1"/>
        <end position="17"/>
    </location>
</feature>
<evidence type="ECO:0000256" key="2">
    <source>
        <dbReference type="ARBA" id="ARBA00012727"/>
    </source>
</evidence>
<keyword evidence="8" id="KW-0547">Nucleotide-binding</keyword>
<evidence type="ECO:0000256" key="10">
    <source>
        <dbReference type="ARBA" id="ARBA00022801"/>
    </source>
</evidence>
<dbReference type="InterPro" id="IPR014145">
    <property type="entry name" value="LigD_pol_dom"/>
</dbReference>
<dbReference type="eggNOG" id="COG1793">
    <property type="taxonomic scope" value="Bacteria"/>
</dbReference>
<dbReference type="CDD" id="cd07971">
    <property type="entry name" value="OBF_DNA_ligase_LigD"/>
    <property type="match status" value="1"/>
</dbReference>
<keyword evidence="16" id="KW-0234">DNA repair</keyword>
<keyword evidence="15" id="KW-0233">DNA recombination</keyword>